<dbReference type="CDD" id="cd06578">
    <property type="entry name" value="HemD"/>
    <property type="match status" value="1"/>
</dbReference>
<evidence type="ECO:0000256" key="2">
    <source>
        <dbReference type="ARBA" id="ARBA00008133"/>
    </source>
</evidence>
<evidence type="ECO:0000256" key="9">
    <source>
        <dbReference type="RuleBase" id="RU366031"/>
    </source>
</evidence>
<keyword evidence="5 9" id="KW-0627">Porphyrin biosynthesis</keyword>
<comment type="caution">
    <text evidence="11">The sequence shown here is derived from an EMBL/GenBank/DDBJ whole genome shotgun (WGS) entry which is preliminary data.</text>
</comment>
<dbReference type="Gene3D" id="3.40.50.10090">
    <property type="match status" value="2"/>
</dbReference>
<evidence type="ECO:0000256" key="5">
    <source>
        <dbReference type="ARBA" id="ARBA00023244"/>
    </source>
</evidence>
<comment type="pathway">
    <text evidence="1 9">Porphyrin-containing compound metabolism; protoporphyrin-IX biosynthesis; coproporphyrinogen-III from 5-aminolevulinate: step 3/4.</text>
</comment>
<keyword evidence="12" id="KW-1185">Reference proteome</keyword>
<dbReference type="EMBL" id="JBHUIR010000021">
    <property type="protein sequence ID" value="MFD2259622.1"/>
    <property type="molecule type" value="Genomic_DNA"/>
</dbReference>
<name>A0ABW5DEV8_9HYPH</name>
<evidence type="ECO:0000256" key="4">
    <source>
        <dbReference type="ARBA" id="ARBA00023239"/>
    </source>
</evidence>
<dbReference type="PANTHER" id="PTHR38042">
    <property type="entry name" value="UROPORPHYRINOGEN-III SYNTHASE, CHLOROPLASTIC"/>
    <property type="match status" value="1"/>
</dbReference>
<evidence type="ECO:0000256" key="1">
    <source>
        <dbReference type="ARBA" id="ARBA00004772"/>
    </source>
</evidence>
<dbReference type="EC" id="4.2.1.75" evidence="3 9"/>
<dbReference type="InterPro" id="IPR036108">
    <property type="entry name" value="4pyrrol_syn_uPrphyn_synt_sf"/>
</dbReference>
<dbReference type="SUPFAM" id="SSF69618">
    <property type="entry name" value="HemD-like"/>
    <property type="match status" value="1"/>
</dbReference>
<comment type="function">
    <text evidence="6 9">Catalyzes cyclization of the linear tetrapyrrole, hydroxymethylbilane, to the macrocyclic uroporphyrinogen III.</text>
</comment>
<dbReference type="Pfam" id="PF02602">
    <property type="entry name" value="HEM4"/>
    <property type="match status" value="1"/>
</dbReference>
<gene>
    <name evidence="11" type="ORF">ACFSMZ_07560</name>
</gene>
<dbReference type="Proteomes" id="UP001597373">
    <property type="component" value="Unassembled WGS sequence"/>
</dbReference>
<accession>A0ABW5DEV8</accession>
<proteinExistence type="inferred from homology"/>
<evidence type="ECO:0000256" key="7">
    <source>
        <dbReference type="ARBA" id="ARBA00040167"/>
    </source>
</evidence>
<reference evidence="12" key="1">
    <citation type="journal article" date="2019" name="Int. J. Syst. Evol. Microbiol.">
        <title>The Global Catalogue of Microorganisms (GCM) 10K type strain sequencing project: providing services to taxonomists for standard genome sequencing and annotation.</title>
        <authorList>
            <consortium name="The Broad Institute Genomics Platform"/>
            <consortium name="The Broad Institute Genome Sequencing Center for Infectious Disease"/>
            <person name="Wu L."/>
            <person name="Ma J."/>
        </authorList>
    </citation>
    <scope>NUCLEOTIDE SEQUENCE [LARGE SCALE GENOMIC DNA]</scope>
    <source>
        <strain evidence="12">KCTC 23707</strain>
    </source>
</reference>
<sequence>MPRVLITRPEPGASKTARKVRGMGFTPLVLPLTRIESLPAIPSVESSDFAAIALTSPNSARHAPPELVRSLAGLPAYAVGSATAAVACEAGFNVVDESAGDAEGLHRVIAERVTPGAGILVLCGRVRRSVLEQGLRDSGYAPRLVEVYDTVPASPSDDEIAAVLGSGPVDAVLLYSAYAAEEFLRLIEGAGTSHMFETARFIVMSARIGEQLPAALRARAAVAPEPNEDAMLSTLAGNLPHFN</sequence>
<evidence type="ECO:0000256" key="8">
    <source>
        <dbReference type="ARBA" id="ARBA00048617"/>
    </source>
</evidence>
<dbReference type="NCBIfam" id="NF006621">
    <property type="entry name" value="PRK09189.1"/>
    <property type="match status" value="1"/>
</dbReference>
<dbReference type="RefSeq" id="WP_345098966.1">
    <property type="nucleotide sequence ID" value="NZ_BAABGS010000020.1"/>
</dbReference>
<dbReference type="PANTHER" id="PTHR38042:SF1">
    <property type="entry name" value="UROPORPHYRINOGEN-III SYNTHASE, CHLOROPLASTIC"/>
    <property type="match status" value="1"/>
</dbReference>
<feature type="domain" description="Tetrapyrrole biosynthesis uroporphyrinogen III synthase" evidence="10">
    <location>
        <begin position="15"/>
        <end position="232"/>
    </location>
</feature>
<organism evidence="11 12">
    <name type="scientific">Chelativorans composti</name>
    <dbReference type="NCBI Taxonomy" id="768533"/>
    <lineage>
        <taxon>Bacteria</taxon>
        <taxon>Pseudomonadati</taxon>
        <taxon>Pseudomonadota</taxon>
        <taxon>Alphaproteobacteria</taxon>
        <taxon>Hyphomicrobiales</taxon>
        <taxon>Phyllobacteriaceae</taxon>
        <taxon>Chelativorans</taxon>
    </lineage>
</organism>
<dbReference type="InterPro" id="IPR039793">
    <property type="entry name" value="UROS/Hem4"/>
</dbReference>
<keyword evidence="4 9" id="KW-0456">Lyase</keyword>
<evidence type="ECO:0000259" key="10">
    <source>
        <dbReference type="Pfam" id="PF02602"/>
    </source>
</evidence>
<comment type="similarity">
    <text evidence="2 9">Belongs to the uroporphyrinogen-III synthase family.</text>
</comment>
<comment type="catalytic activity">
    <reaction evidence="8 9">
        <text>hydroxymethylbilane = uroporphyrinogen III + H2O</text>
        <dbReference type="Rhea" id="RHEA:18965"/>
        <dbReference type="ChEBI" id="CHEBI:15377"/>
        <dbReference type="ChEBI" id="CHEBI:57308"/>
        <dbReference type="ChEBI" id="CHEBI:57845"/>
        <dbReference type="EC" id="4.2.1.75"/>
    </reaction>
</comment>
<evidence type="ECO:0000256" key="3">
    <source>
        <dbReference type="ARBA" id="ARBA00013109"/>
    </source>
</evidence>
<evidence type="ECO:0000256" key="6">
    <source>
        <dbReference type="ARBA" id="ARBA00037589"/>
    </source>
</evidence>
<evidence type="ECO:0000313" key="11">
    <source>
        <dbReference type="EMBL" id="MFD2259622.1"/>
    </source>
</evidence>
<protein>
    <recommendedName>
        <fullName evidence="7 9">Uroporphyrinogen-III synthase</fullName>
        <ecNumber evidence="3 9">4.2.1.75</ecNumber>
    </recommendedName>
</protein>
<dbReference type="InterPro" id="IPR003754">
    <property type="entry name" value="4pyrrol_synth_uPrphyn_synth"/>
</dbReference>
<dbReference type="GO" id="GO:0004852">
    <property type="term" value="F:uroporphyrinogen-III synthase activity"/>
    <property type="evidence" value="ECO:0007669"/>
    <property type="project" value="UniProtKB-EC"/>
</dbReference>
<evidence type="ECO:0000313" key="12">
    <source>
        <dbReference type="Proteomes" id="UP001597373"/>
    </source>
</evidence>